<evidence type="ECO:0000256" key="1">
    <source>
        <dbReference type="ARBA" id="ARBA00004651"/>
    </source>
</evidence>
<evidence type="ECO:0000313" key="10">
    <source>
        <dbReference type="Proteomes" id="UP000182573"/>
    </source>
</evidence>
<evidence type="ECO:0000256" key="2">
    <source>
        <dbReference type="ARBA" id="ARBA00022475"/>
    </source>
</evidence>
<dbReference type="PROSITE" id="PS50156">
    <property type="entry name" value="SSD"/>
    <property type="match status" value="2"/>
</dbReference>
<feature type="domain" description="SSD" evidence="8">
    <location>
        <begin position="261"/>
        <end position="384"/>
    </location>
</feature>
<dbReference type="AlphaFoldDB" id="A0A1H3BCH0"/>
<keyword evidence="3 7" id="KW-0812">Transmembrane</keyword>
<keyword evidence="4 7" id="KW-1133">Transmembrane helix</keyword>
<feature type="compositionally biased region" description="Polar residues" evidence="6">
    <location>
        <begin position="110"/>
        <end position="129"/>
    </location>
</feature>
<dbReference type="EMBL" id="FNOF01000044">
    <property type="protein sequence ID" value="SDX39505.1"/>
    <property type="molecule type" value="Genomic_DNA"/>
</dbReference>
<feature type="transmembrane region" description="Helical" evidence="7">
    <location>
        <begin position="673"/>
        <end position="690"/>
    </location>
</feature>
<evidence type="ECO:0000256" key="4">
    <source>
        <dbReference type="ARBA" id="ARBA00022989"/>
    </source>
</evidence>
<keyword evidence="2" id="KW-1003">Cell membrane</keyword>
<feature type="transmembrane region" description="Helical" evidence="7">
    <location>
        <begin position="332"/>
        <end position="353"/>
    </location>
</feature>
<dbReference type="Gene3D" id="1.20.1640.10">
    <property type="entry name" value="Multidrug efflux transporter AcrB transmembrane domain"/>
    <property type="match status" value="2"/>
</dbReference>
<dbReference type="InterPro" id="IPR050545">
    <property type="entry name" value="Mycobact_MmpL"/>
</dbReference>
<accession>A0A1H3BCH0</accession>
<gene>
    <name evidence="9" type="ORF">SAMN05443574_1443</name>
</gene>
<dbReference type="STRING" id="28442.SAMN05443574_1443"/>
<evidence type="ECO:0000256" key="5">
    <source>
        <dbReference type="ARBA" id="ARBA00023136"/>
    </source>
</evidence>
<dbReference type="InterPro" id="IPR004869">
    <property type="entry name" value="MMPL_dom"/>
</dbReference>
<reference evidence="9 10" key="1">
    <citation type="submission" date="2016-10" db="EMBL/GenBank/DDBJ databases">
        <authorList>
            <person name="de Groot N.N."/>
        </authorList>
    </citation>
    <scope>NUCLEOTIDE SEQUENCE [LARGE SCALE GENOMIC DNA]</scope>
    <source>
        <strain evidence="9 10">DSM 3756</strain>
    </source>
</reference>
<evidence type="ECO:0000259" key="8">
    <source>
        <dbReference type="PROSITE" id="PS50156"/>
    </source>
</evidence>
<feature type="transmembrane region" description="Helical" evidence="7">
    <location>
        <begin position="21"/>
        <end position="39"/>
    </location>
</feature>
<feature type="domain" description="SSD" evidence="8">
    <location>
        <begin position="640"/>
        <end position="799"/>
    </location>
</feature>
<feature type="transmembrane region" description="Helical" evidence="7">
    <location>
        <begin position="359"/>
        <end position="381"/>
    </location>
</feature>
<dbReference type="SUPFAM" id="SSF82866">
    <property type="entry name" value="Multidrug efflux transporter AcrB transmembrane domain"/>
    <property type="match status" value="2"/>
</dbReference>
<dbReference type="Pfam" id="PF03176">
    <property type="entry name" value="MMPL"/>
    <property type="match status" value="2"/>
</dbReference>
<protein>
    <submittedName>
        <fullName evidence="9">Predicted exporter protein, RND superfamily</fullName>
    </submittedName>
</protein>
<feature type="region of interest" description="Disordered" evidence="6">
    <location>
        <begin position="108"/>
        <end position="129"/>
    </location>
</feature>
<keyword evidence="5 7" id="KW-0472">Membrane</keyword>
<comment type="subcellular location">
    <subcellularLocation>
        <location evidence="1">Cell membrane</location>
        <topology evidence="1">Multi-pass membrane protein</topology>
    </subcellularLocation>
</comment>
<proteinExistence type="predicted"/>
<evidence type="ECO:0000256" key="7">
    <source>
        <dbReference type="SAM" id="Phobius"/>
    </source>
</evidence>
<dbReference type="InterPro" id="IPR000731">
    <property type="entry name" value="SSD"/>
</dbReference>
<feature type="transmembrane region" description="Helical" evidence="7">
    <location>
        <begin position="259"/>
        <end position="278"/>
    </location>
</feature>
<organism evidence="9 10">
    <name type="scientific">Haloarcula vallismortis</name>
    <name type="common">Halobacterium vallismortis</name>
    <dbReference type="NCBI Taxonomy" id="28442"/>
    <lineage>
        <taxon>Archaea</taxon>
        <taxon>Methanobacteriati</taxon>
        <taxon>Methanobacteriota</taxon>
        <taxon>Stenosarchaea group</taxon>
        <taxon>Halobacteria</taxon>
        <taxon>Halobacteriales</taxon>
        <taxon>Haloarculaceae</taxon>
        <taxon>Haloarcula</taxon>
    </lineage>
</organism>
<dbReference type="PANTHER" id="PTHR33406:SF13">
    <property type="entry name" value="MEMBRANE PROTEIN YDFJ"/>
    <property type="match status" value="1"/>
</dbReference>
<feature type="transmembrane region" description="Helical" evidence="7">
    <location>
        <begin position="774"/>
        <end position="800"/>
    </location>
</feature>
<feature type="transmembrane region" description="Helical" evidence="7">
    <location>
        <begin position="235"/>
        <end position="252"/>
    </location>
</feature>
<dbReference type="RefSeq" id="WP_004516934.1">
    <property type="nucleotide sequence ID" value="NZ_FNOF01000044.1"/>
</dbReference>
<feature type="transmembrane region" description="Helical" evidence="7">
    <location>
        <begin position="284"/>
        <end position="303"/>
    </location>
</feature>
<feature type="transmembrane region" description="Helical" evidence="7">
    <location>
        <begin position="648"/>
        <end position="667"/>
    </location>
</feature>
<evidence type="ECO:0000256" key="6">
    <source>
        <dbReference type="SAM" id="MobiDB-lite"/>
    </source>
</evidence>
<dbReference type="PANTHER" id="PTHR33406">
    <property type="entry name" value="MEMBRANE PROTEIN MJ1562-RELATED"/>
    <property type="match status" value="1"/>
</dbReference>
<name>A0A1H3BCH0_HALVA</name>
<evidence type="ECO:0000256" key="3">
    <source>
        <dbReference type="ARBA" id="ARBA00022692"/>
    </source>
</evidence>
<feature type="transmembrane region" description="Helical" evidence="7">
    <location>
        <begin position="742"/>
        <end position="767"/>
    </location>
</feature>
<dbReference type="Proteomes" id="UP000182573">
    <property type="component" value="Unassembled WGS sequence"/>
</dbReference>
<feature type="compositionally biased region" description="Gly residues" evidence="6">
    <location>
        <begin position="186"/>
        <end position="198"/>
    </location>
</feature>
<evidence type="ECO:0000313" key="9">
    <source>
        <dbReference type="EMBL" id="SDX39505.1"/>
    </source>
</evidence>
<feature type="transmembrane region" description="Helical" evidence="7">
    <location>
        <begin position="697"/>
        <end position="722"/>
    </location>
</feature>
<feature type="region of interest" description="Disordered" evidence="6">
    <location>
        <begin position="151"/>
        <end position="199"/>
    </location>
</feature>
<sequence>MNYQWIIDRIDTVIVARPKTVIVAFLLLTVLFASGLGSITTESGQEQFIEDLPSYQAVEDINDEFSPTFTEETTSTTIVQDSNNVLSRASLIDMLETRQRILDSDPLRAQSVSTPAETVATTLDPSATTPEEQLWAVESATQAEIDAAVREAADEPGFENQLSDDFNRESASASASRATVTHEAGPGAGASGGPGGGSEFPSNRVDRIQYITHDDASNIWVQGTAPDTTATTTGLVLPAALVLILVFLTVAYRDPVDIGIGLLAIIMTLIWTFGFIGIAGIPFAVLLIAIPPILIAIGIDFGIHSINRYREERVRGAEITEAMTRTTDQMTVAFAIVTGTSAVGFLSNMISAFPPTQDFGLVAAAGIIFTFFIFGVFVPAAKVAVDRARQRYPIPTMATTPLGSESSPLGRLLSVGVTVAKRGPLVFLLLTAMATAGGAVYATGVDTGFSPDDFQPAEETPEYMQSLPESIRPPEQFEYVRINNYLDRHFEENSQVLMYVEGPMTEDSALEEIHRASQSPPPTFERDRRQAETQSIITLIQSRAERDPEFRALVKRNDRNDNGIPDDNLPQIYAALAAPADSDLDSFLADDRRSAQVIYTVDGDADDKAVTNDAYTVANSYRMAAQPTGSVIIFDEAISLVLESVIETLILTLVGAAGFLIMSYWIIEGRPSLGVVNVIPILVTVVAVVASMRALGIAFNAINGTILAIAVGIGIDYAVHVVHRFADEYHERPLYPALQRTVIGTGGALTGSMLTTVFGIGVLVLALNPALGVFGILISLSVLYAYLSSVLLLPSIIVVWERLATESETPMPLFDAVSDAATNQQSPSAGD</sequence>
<dbReference type="GO" id="GO:0005886">
    <property type="term" value="C:plasma membrane"/>
    <property type="evidence" value="ECO:0007669"/>
    <property type="project" value="UniProtKB-SubCell"/>
</dbReference>